<dbReference type="OrthoDB" id="6633202at2"/>
<accession>A0A3R9F3D5</accession>
<evidence type="ECO:0000313" key="3">
    <source>
        <dbReference type="Proteomes" id="UP000275331"/>
    </source>
</evidence>
<feature type="region of interest" description="Disordered" evidence="1">
    <location>
        <begin position="18"/>
        <end position="52"/>
    </location>
</feature>
<dbReference type="EMBL" id="RHXB01000009">
    <property type="protein sequence ID" value="RSE24917.1"/>
    <property type="molecule type" value="Genomic_DNA"/>
</dbReference>
<evidence type="ECO:0000256" key="1">
    <source>
        <dbReference type="SAM" id="MobiDB-lite"/>
    </source>
</evidence>
<name>A0A3R9F3D5_9ENTR</name>
<reference evidence="2 3" key="1">
    <citation type="submission" date="2018-10" db="EMBL/GenBank/DDBJ databases">
        <title>Transmission dynamics of multidrug resistant bacteria on intensive care unit surfaces.</title>
        <authorList>
            <person name="D'Souza A.W."/>
            <person name="Potter R.F."/>
            <person name="Wallace M."/>
            <person name="Shupe A."/>
            <person name="Patel S."/>
            <person name="Sun S."/>
            <person name="Gul D."/>
            <person name="Kwon J.H."/>
            <person name="Andleeb S."/>
            <person name="Burnham C.-A.D."/>
            <person name="Dantas G."/>
        </authorList>
    </citation>
    <scope>NUCLEOTIDE SEQUENCE [LARGE SCALE GENOMIC DNA]</scope>
    <source>
        <strain evidence="2 3">AS_373</strain>
    </source>
</reference>
<sequence length="86" mass="9468">MAKLVLVWNPAKTECVGFVERDPDGSTWDCGSDGDAEHAGGGERQNPVSSLADSFRDQYEDTEDECHLQVIEVDVTKATPIERVED</sequence>
<organism evidence="2 3">
    <name type="scientific">Atlantibacter subterraneus</name>
    <dbReference type="NCBI Taxonomy" id="255519"/>
    <lineage>
        <taxon>Bacteria</taxon>
        <taxon>Pseudomonadati</taxon>
        <taxon>Pseudomonadota</taxon>
        <taxon>Gammaproteobacteria</taxon>
        <taxon>Enterobacterales</taxon>
        <taxon>Enterobacteriaceae</taxon>
        <taxon>Atlantibacter</taxon>
    </lineage>
</organism>
<protein>
    <submittedName>
        <fullName evidence="2">Uncharacterized protein</fullName>
    </submittedName>
</protein>
<dbReference type="RefSeq" id="WP_125295505.1">
    <property type="nucleotide sequence ID" value="NZ_RHWZ01000020.1"/>
</dbReference>
<evidence type="ECO:0000313" key="2">
    <source>
        <dbReference type="EMBL" id="RSE24917.1"/>
    </source>
</evidence>
<gene>
    <name evidence="2" type="ORF">EGT71_14715</name>
</gene>
<comment type="caution">
    <text evidence="2">The sequence shown here is derived from an EMBL/GenBank/DDBJ whole genome shotgun (WGS) entry which is preliminary data.</text>
</comment>
<dbReference type="AlphaFoldDB" id="A0A3R9F3D5"/>
<dbReference type="Proteomes" id="UP000275331">
    <property type="component" value="Unassembled WGS sequence"/>
</dbReference>
<proteinExistence type="predicted"/>